<evidence type="ECO:0000256" key="3">
    <source>
        <dbReference type="SAM" id="MobiDB-lite"/>
    </source>
</evidence>
<evidence type="ECO:0000256" key="1">
    <source>
        <dbReference type="ARBA" id="ARBA00022705"/>
    </source>
</evidence>
<evidence type="ECO:0000313" key="6">
    <source>
        <dbReference type="Proteomes" id="UP000621560"/>
    </source>
</evidence>
<gene>
    <name evidence="5" type="ORF">IDH44_06295</name>
</gene>
<comment type="caution">
    <text evidence="5">The sequence shown here is derived from an EMBL/GenBank/DDBJ whole genome shotgun (WGS) entry which is preliminary data.</text>
</comment>
<keyword evidence="2" id="KW-0346">Stress response</keyword>
<name>A0A927BSD1_9BACL</name>
<dbReference type="Proteomes" id="UP000621560">
    <property type="component" value="Unassembled WGS sequence"/>
</dbReference>
<evidence type="ECO:0000313" key="5">
    <source>
        <dbReference type="EMBL" id="MBD2844795.1"/>
    </source>
</evidence>
<reference evidence="5" key="1">
    <citation type="submission" date="2020-09" db="EMBL/GenBank/DDBJ databases">
        <title>A novel bacterium of genus Paenibacillus, isolated from South China Sea.</title>
        <authorList>
            <person name="Huang H."/>
            <person name="Mo K."/>
            <person name="Hu Y."/>
        </authorList>
    </citation>
    <scope>NUCLEOTIDE SEQUENCE</scope>
    <source>
        <strain evidence="5">IB182496</strain>
    </source>
</reference>
<dbReference type="RefSeq" id="WP_190915799.1">
    <property type="nucleotide sequence ID" value="NZ_JACXIZ010000012.1"/>
</dbReference>
<feature type="region of interest" description="Disordered" evidence="3">
    <location>
        <begin position="298"/>
        <end position="326"/>
    </location>
</feature>
<protein>
    <submittedName>
        <fullName evidence="5">J domain-containing protein</fullName>
    </submittedName>
</protein>
<dbReference type="InterPro" id="IPR036869">
    <property type="entry name" value="J_dom_sf"/>
</dbReference>
<evidence type="ECO:0000256" key="2">
    <source>
        <dbReference type="ARBA" id="ARBA00023016"/>
    </source>
</evidence>
<dbReference type="GO" id="GO:0006260">
    <property type="term" value="P:DNA replication"/>
    <property type="evidence" value="ECO:0007669"/>
    <property type="project" value="UniProtKB-KW"/>
</dbReference>
<proteinExistence type="predicted"/>
<keyword evidence="4" id="KW-1133">Transmembrane helix</keyword>
<dbReference type="EMBL" id="JACXIZ010000012">
    <property type="protein sequence ID" value="MBD2844795.1"/>
    <property type="molecule type" value="Genomic_DNA"/>
</dbReference>
<sequence length="326" mass="37193">MDELKQAYERLGLLETADKAEVEKRYMLLVRKHRAQEAKSDGELPPGEERIDFAAVNAAYKHILAHEDQQAAEAYNRQEYGKYRKMAGVAQKTDHFFSYYKYHLLGAVVILVLIGFGINSYLDRQAEKEREAALPPIDVSVMLHGQFYSEDGGQETAPLEQALLDYFPDWQRLTVDLTYVPIETRSEMDMAAVQKAVLMLISEKKDVYILDRNSYTSLVQQGLLRPIDEAYEERFRPLLDNEEAALRTSTEDVPEEHVYAIDLTNSPHAEDLPLIYQDMVVGIRIDAQRPDNAVRFIERMLEDAPPQPRPEPSDPEASASDEGAQE</sequence>
<accession>A0A927BSD1</accession>
<keyword evidence="4" id="KW-0812">Transmembrane</keyword>
<evidence type="ECO:0000256" key="4">
    <source>
        <dbReference type="SAM" id="Phobius"/>
    </source>
</evidence>
<keyword evidence="6" id="KW-1185">Reference proteome</keyword>
<feature type="transmembrane region" description="Helical" evidence="4">
    <location>
        <begin position="102"/>
        <end position="122"/>
    </location>
</feature>
<dbReference type="AlphaFoldDB" id="A0A927BSD1"/>
<keyword evidence="4" id="KW-0472">Membrane</keyword>
<keyword evidence="1" id="KW-0235">DNA replication</keyword>
<dbReference type="Gene3D" id="1.10.287.110">
    <property type="entry name" value="DnaJ domain"/>
    <property type="match status" value="1"/>
</dbReference>
<organism evidence="5 6">
    <name type="scientific">Paenibacillus sabuli</name>
    <dbReference type="NCBI Taxonomy" id="2772509"/>
    <lineage>
        <taxon>Bacteria</taxon>
        <taxon>Bacillati</taxon>
        <taxon>Bacillota</taxon>
        <taxon>Bacilli</taxon>
        <taxon>Bacillales</taxon>
        <taxon>Paenibacillaceae</taxon>
        <taxon>Paenibacillus</taxon>
    </lineage>
</organism>